<dbReference type="Gene3D" id="2.40.360.10">
    <property type="entry name" value="YmcC-like"/>
    <property type="match status" value="1"/>
</dbReference>
<dbReference type="Proteomes" id="UP000660885">
    <property type="component" value="Unassembled WGS sequence"/>
</dbReference>
<sequence>MPSMRAWPLLLPLLLAACGDTLFARYAETAWSEAVERAATPLEDLPEPDGPALRLWIRGRPAAAVLLQEIGERRIWRTAAGQVVSTEGGRVTATAGFRQYVAATHFDGPDPLANPAELLDHPAAARRLVDLQDPDGGPEGMRFGLALDCRLRAEATEEAEILLVRERCRSRGRFGFTNLFWVEAAGGAVVRAEQWIGPAMPMLVMEFLGPRSS</sequence>
<organism evidence="2 3">
    <name type="scientific">Belnapia arida</name>
    <dbReference type="NCBI Taxonomy" id="2804533"/>
    <lineage>
        <taxon>Bacteria</taxon>
        <taxon>Pseudomonadati</taxon>
        <taxon>Pseudomonadota</taxon>
        <taxon>Alphaproteobacteria</taxon>
        <taxon>Acetobacterales</taxon>
        <taxon>Roseomonadaceae</taxon>
        <taxon>Belnapia</taxon>
    </lineage>
</organism>
<dbReference type="Pfam" id="PF11102">
    <property type="entry name" value="YjbF"/>
    <property type="match status" value="1"/>
</dbReference>
<dbReference type="SUPFAM" id="SSF159270">
    <property type="entry name" value="YmcC-like"/>
    <property type="match status" value="1"/>
</dbReference>
<accession>A0ABS1U7N6</accession>
<evidence type="ECO:0000256" key="1">
    <source>
        <dbReference type="SAM" id="SignalP"/>
    </source>
</evidence>
<reference evidence="2 3" key="1">
    <citation type="submission" date="2021-01" db="EMBL/GenBank/DDBJ databases">
        <title>Belnapia mucosa sp. nov. and Belnapia arida sp. nov., isolated from the Tabernas Desert (Almeria, Spain).</title>
        <authorList>
            <person name="Molina-Menor E."/>
            <person name="Vidal-Verdu A."/>
            <person name="Calonge A."/>
            <person name="Satari L."/>
            <person name="Pereto J."/>
            <person name="Porcar M."/>
        </authorList>
    </citation>
    <scope>NUCLEOTIDE SEQUENCE [LARGE SCALE GENOMIC DNA]</scope>
    <source>
        <strain evidence="2 3">T18</strain>
    </source>
</reference>
<evidence type="ECO:0000313" key="3">
    <source>
        <dbReference type="Proteomes" id="UP000660885"/>
    </source>
</evidence>
<feature type="signal peptide" evidence="1">
    <location>
        <begin position="1"/>
        <end position="24"/>
    </location>
</feature>
<proteinExistence type="predicted"/>
<dbReference type="InterPro" id="IPR023373">
    <property type="entry name" value="YmcC_sf"/>
</dbReference>
<comment type="caution">
    <text evidence="2">The sequence shown here is derived from an EMBL/GenBank/DDBJ whole genome shotgun (WGS) entry which is preliminary data.</text>
</comment>
<feature type="chain" id="PRO_5045717802" evidence="1">
    <location>
        <begin position="25"/>
        <end position="213"/>
    </location>
</feature>
<keyword evidence="3" id="KW-1185">Reference proteome</keyword>
<evidence type="ECO:0000313" key="2">
    <source>
        <dbReference type="EMBL" id="MBL6080686.1"/>
    </source>
</evidence>
<name>A0ABS1U7N6_9PROT</name>
<keyword evidence="2" id="KW-0449">Lipoprotein</keyword>
<protein>
    <submittedName>
        <fullName evidence="2">YjbF family lipoprotein</fullName>
    </submittedName>
</protein>
<keyword evidence="1" id="KW-0732">Signal</keyword>
<dbReference type="InterPro" id="IPR021308">
    <property type="entry name" value="GfcB"/>
</dbReference>
<dbReference type="EMBL" id="JAETWB010000016">
    <property type="protein sequence ID" value="MBL6080686.1"/>
    <property type="molecule type" value="Genomic_DNA"/>
</dbReference>
<dbReference type="PROSITE" id="PS51257">
    <property type="entry name" value="PROKAR_LIPOPROTEIN"/>
    <property type="match status" value="1"/>
</dbReference>
<gene>
    <name evidence="2" type="ORF">JMJ56_21955</name>
</gene>